<dbReference type="Proteomes" id="UP000215483">
    <property type="component" value="Unassembled WGS sequence"/>
</dbReference>
<protein>
    <recommendedName>
        <fullName evidence="3">STAS domain-containing protein</fullName>
    </recommendedName>
</protein>
<gene>
    <name evidence="1" type="ORF">BEK98_44725</name>
</gene>
<keyword evidence="2" id="KW-1185">Reference proteome</keyword>
<accession>A0A233RSN7</accession>
<evidence type="ECO:0000313" key="1">
    <source>
        <dbReference type="EMBL" id="OXY86390.1"/>
    </source>
</evidence>
<dbReference type="AlphaFoldDB" id="A0A233RSN7"/>
<dbReference type="Gene3D" id="3.30.750.24">
    <property type="entry name" value="STAS domain"/>
    <property type="match status" value="1"/>
</dbReference>
<dbReference type="SUPFAM" id="SSF52091">
    <property type="entry name" value="SpoIIaa-like"/>
    <property type="match status" value="1"/>
</dbReference>
<dbReference type="EMBL" id="MCGQ01000093">
    <property type="protein sequence ID" value="OXY86390.1"/>
    <property type="molecule type" value="Genomic_DNA"/>
</dbReference>
<name>A0A233RSN7_STRDA</name>
<proteinExistence type="predicted"/>
<evidence type="ECO:0000313" key="2">
    <source>
        <dbReference type="Proteomes" id="UP000215483"/>
    </source>
</evidence>
<organism evidence="1 2">
    <name type="scientific">Streptomyces diastatochromogenes</name>
    <dbReference type="NCBI Taxonomy" id="42236"/>
    <lineage>
        <taxon>Bacteria</taxon>
        <taxon>Bacillati</taxon>
        <taxon>Actinomycetota</taxon>
        <taxon>Actinomycetes</taxon>
        <taxon>Kitasatosporales</taxon>
        <taxon>Streptomycetaceae</taxon>
        <taxon>Streptomyces</taxon>
    </lineage>
</organism>
<evidence type="ECO:0008006" key="3">
    <source>
        <dbReference type="Google" id="ProtNLM"/>
    </source>
</evidence>
<comment type="caution">
    <text evidence="1">The sequence shown here is derived from an EMBL/GenBank/DDBJ whole genome shotgun (WGS) entry which is preliminary data.</text>
</comment>
<sequence>MLPVSGKRRAARRVTCITSDGADAFFRALFAARRHNSRVTVTCASPQARAALTQLGLARLLDIRGTENRGGS</sequence>
<dbReference type="InterPro" id="IPR036513">
    <property type="entry name" value="STAS_dom_sf"/>
</dbReference>
<reference evidence="1 2" key="1">
    <citation type="submission" date="2016-07" db="EMBL/GenBank/DDBJ databases">
        <title>Draft genome of Streptomyces diastatochromogenes.</title>
        <authorList>
            <person name="Podduturi R."/>
            <person name="Lukassen M.B."/>
            <person name="Clausen N."/>
            <person name="Nielsen J.L."/>
            <person name="Jorgensen N.O."/>
        </authorList>
    </citation>
    <scope>NUCLEOTIDE SEQUENCE [LARGE SCALE GENOMIC DNA]</scope>
    <source>
        <strain evidence="1 2">DSM 40608</strain>
    </source>
</reference>